<keyword evidence="2" id="KW-0812">Transmembrane</keyword>
<dbReference type="RefSeq" id="WP_159421401.1">
    <property type="nucleotide sequence ID" value="NZ_JBHUNF010000004.1"/>
</dbReference>
<keyword evidence="2" id="KW-1133">Transmembrane helix</keyword>
<dbReference type="EMBL" id="JBHUNF010000004">
    <property type="protein sequence ID" value="MFD2675052.1"/>
    <property type="molecule type" value="Genomic_DNA"/>
</dbReference>
<feature type="compositionally biased region" description="Polar residues" evidence="1">
    <location>
        <begin position="1"/>
        <end position="18"/>
    </location>
</feature>
<dbReference type="Proteomes" id="UP001597453">
    <property type="component" value="Unassembled WGS sequence"/>
</dbReference>
<evidence type="ECO:0000256" key="1">
    <source>
        <dbReference type="SAM" id="MobiDB-lite"/>
    </source>
</evidence>
<evidence type="ECO:0000313" key="3">
    <source>
        <dbReference type="EMBL" id="MFD2675052.1"/>
    </source>
</evidence>
<proteinExistence type="predicted"/>
<reference evidence="4" key="1">
    <citation type="journal article" date="2019" name="Int. J. Syst. Evol. Microbiol.">
        <title>The Global Catalogue of Microorganisms (GCM) 10K type strain sequencing project: providing services to taxonomists for standard genome sequencing and annotation.</title>
        <authorList>
            <consortium name="The Broad Institute Genomics Platform"/>
            <consortium name="The Broad Institute Genome Sequencing Center for Infectious Disease"/>
            <person name="Wu L."/>
            <person name="Ma J."/>
        </authorList>
    </citation>
    <scope>NUCLEOTIDE SEQUENCE [LARGE SCALE GENOMIC DNA]</scope>
    <source>
        <strain evidence="4">TISTR 1511</strain>
    </source>
</reference>
<protein>
    <submittedName>
        <fullName evidence="3">Uncharacterized protein</fullName>
    </submittedName>
</protein>
<accession>A0ABW5RJD9</accession>
<comment type="caution">
    <text evidence="3">The sequence shown here is derived from an EMBL/GenBank/DDBJ whole genome shotgun (WGS) entry which is preliminary data.</text>
</comment>
<feature type="transmembrane region" description="Helical" evidence="2">
    <location>
        <begin position="47"/>
        <end position="72"/>
    </location>
</feature>
<name>A0ABW5RJD9_9MICO</name>
<sequence length="240" mass="26085">MRNQSNAANDPGQSTETPDSSRVDVARDAAASKPRASRRRNWYRGKVGAGMAIGVGAAIFAIGVWIAFGLGFSRARPEFPLNRAIGLDSIPQITYQTGDTGWFRLEGEGWDPNFEQYGNVAEDSEARCILHWRTGHLGGGQIGTRIGATDFEASRFLLRSLSLNPNEATTLNLTATNNTRFELLFGIRNDDQISTGHAVRAFSASNHMIVFTIMCDRQGAVTPALMNDALLGVQLEISPV</sequence>
<feature type="region of interest" description="Disordered" evidence="1">
    <location>
        <begin position="1"/>
        <end position="37"/>
    </location>
</feature>
<keyword evidence="4" id="KW-1185">Reference proteome</keyword>
<evidence type="ECO:0000256" key="2">
    <source>
        <dbReference type="SAM" id="Phobius"/>
    </source>
</evidence>
<organism evidence="3 4">
    <name type="scientific">Gulosibacter bifidus</name>
    <dbReference type="NCBI Taxonomy" id="272239"/>
    <lineage>
        <taxon>Bacteria</taxon>
        <taxon>Bacillati</taxon>
        <taxon>Actinomycetota</taxon>
        <taxon>Actinomycetes</taxon>
        <taxon>Micrococcales</taxon>
        <taxon>Microbacteriaceae</taxon>
        <taxon>Gulosibacter</taxon>
    </lineage>
</organism>
<evidence type="ECO:0000313" key="4">
    <source>
        <dbReference type="Proteomes" id="UP001597453"/>
    </source>
</evidence>
<keyword evidence="2" id="KW-0472">Membrane</keyword>
<gene>
    <name evidence="3" type="ORF">ACFSUQ_07065</name>
</gene>